<dbReference type="SUPFAM" id="SSF51004">
    <property type="entry name" value="C-terminal (heme d1) domain of cytochrome cd1-nitrite reductase"/>
    <property type="match status" value="1"/>
</dbReference>
<dbReference type="Proteomes" id="UP001157114">
    <property type="component" value="Unassembled WGS sequence"/>
</dbReference>
<dbReference type="InterPro" id="IPR011048">
    <property type="entry name" value="Haem_d1_sf"/>
</dbReference>
<evidence type="ECO:0000256" key="1">
    <source>
        <dbReference type="SAM" id="MobiDB-lite"/>
    </source>
</evidence>
<feature type="compositionally biased region" description="Polar residues" evidence="1">
    <location>
        <begin position="46"/>
        <end position="60"/>
    </location>
</feature>
<name>A0ABQ6GHB0_9BACL</name>
<dbReference type="Gene3D" id="2.130.10.10">
    <property type="entry name" value="YVTN repeat-like/Quinoprotein amine dehydrogenase"/>
    <property type="match status" value="2"/>
</dbReference>
<protein>
    <recommendedName>
        <fullName evidence="4">YncE family protein</fullName>
    </recommendedName>
</protein>
<sequence>MKLYSRGKKESAPLLLYLPQKQTGFLCPPDRVGGTTPALKNKQKPSRATSVKPSANASHQNRNKYTQRKFKGREVPEGLDRLEEMDIPELEAVRKAAPAPERVVVPSPAAERVIEQVPVQDPVQDPVQVPVQEATPTSMPANRIYAALQGENRIMVMDGATEAVVDAIELPSGSSARSIAVNAAANRIYAIHSNKHQISVIDGSSREVIAVVPVSPFPSLAAVNEKTNRVYITSSLMNAVDVLNGATNQLIETVGVGNIPAGIAVNKVTNRIYVANGSPDHDLSVIDGVTNTRLFPDIPLQHEPGVAGVHTEANLIYVPNFKSDSVTVIYGATNTPVTTITDGIGSNPYCAAVHPGTNLVYVTNSGSDNVSVIDASSHKVIHSVPVGHCPKTVAVNTTTNRIYVLVMGGIAVLDGESNELIGTIKLPGNPSDIALSE</sequence>
<dbReference type="InterPro" id="IPR015943">
    <property type="entry name" value="WD40/YVTN_repeat-like_dom_sf"/>
</dbReference>
<dbReference type="PANTHER" id="PTHR47197">
    <property type="entry name" value="PROTEIN NIRF"/>
    <property type="match status" value="1"/>
</dbReference>
<feature type="region of interest" description="Disordered" evidence="1">
    <location>
        <begin position="28"/>
        <end position="69"/>
    </location>
</feature>
<evidence type="ECO:0000313" key="2">
    <source>
        <dbReference type="EMBL" id="GLX70339.1"/>
    </source>
</evidence>
<dbReference type="InterPro" id="IPR011964">
    <property type="entry name" value="YVTN_b-propeller_repeat"/>
</dbReference>
<evidence type="ECO:0000313" key="3">
    <source>
        <dbReference type="Proteomes" id="UP001157114"/>
    </source>
</evidence>
<dbReference type="PANTHER" id="PTHR47197:SF3">
    <property type="entry name" value="DIHYDRO-HEME D1 DEHYDROGENASE"/>
    <property type="match status" value="1"/>
</dbReference>
<reference evidence="2 3" key="1">
    <citation type="submission" date="2023-03" db="EMBL/GenBank/DDBJ databases">
        <title>Draft genome sequence of the bacteria which degrade cell wall of Tricholomamatutake.</title>
        <authorList>
            <person name="Konishi Y."/>
            <person name="Fukuta Y."/>
            <person name="Shirasaka N."/>
        </authorList>
    </citation>
    <scope>NUCLEOTIDE SEQUENCE [LARGE SCALE GENOMIC DNA]</scope>
    <source>
        <strain evidence="3">mu1</strain>
    </source>
</reference>
<dbReference type="EMBL" id="BSSQ01000018">
    <property type="protein sequence ID" value="GLX70339.1"/>
    <property type="molecule type" value="Genomic_DNA"/>
</dbReference>
<dbReference type="NCBIfam" id="TIGR02276">
    <property type="entry name" value="beta_rpt_yvtn"/>
    <property type="match status" value="1"/>
</dbReference>
<comment type="caution">
    <text evidence="2">The sequence shown here is derived from an EMBL/GenBank/DDBJ whole genome shotgun (WGS) entry which is preliminary data.</text>
</comment>
<accession>A0ABQ6GHB0</accession>
<proteinExistence type="predicted"/>
<dbReference type="RefSeq" id="WP_284241100.1">
    <property type="nucleotide sequence ID" value="NZ_BSSQ01000018.1"/>
</dbReference>
<evidence type="ECO:0008006" key="4">
    <source>
        <dbReference type="Google" id="ProtNLM"/>
    </source>
</evidence>
<keyword evidence="3" id="KW-1185">Reference proteome</keyword>
<gene>
    <name evidence="2" type="ORF">MU1_46850</name>
</gene>
<dbReference type="InterPro" id="IPR051200">
    <property type="entry name" value="Host-pathogen_enzymatic-act"/>
</dbReference>
<organism evidence="2 3">
    <name type="scientific">Paenibacillus glycanilyticus</name>
    <dbReference type="NCBI Taxonomy" id="126569"/>
    <lineage>
        <taxon>Bacteria</taxon>
        <taxon>Bacillati</taxon>
        <taxon>Bacillota</taxon>
        <taxon>Bacilli</taxon>
        <taxon>Bacillales</taxon>
        <taxon>Paenibacillaceae</taxon>
        <taxon>Paenibacillus</taxon>
    </lineage>
</organism>